<comment type="caution">
    <text evidence="4">The sequence shown here is derived from an EMBL/GenBank/DDBJ whole genome shotgun (WGS) entry which is preliminary data.</text>
</comment>
<keyword evidence="2" id="KW-0560">Oxidoreductase</keyword>
<accession>A0ABV8T2D9</accession>
<dbReference type="InterPro" id="IPR036291">
    <property type="entry name" value="NAD(P)-bd_dom_sf"/>
</dbReference>
<dbReference type="PRINTS" id="PR00080">
    <property type="entry name" value="SDRFAMILY"/>
</dbReference>
<sequence length="244" mass="25284">MSTQRLTGKTALITAAGQGIGRAIAEMFAKQGASVIATDINERALAELKGCSTRRLDVRNLADIAAVTKDVGAVDVLVNCAGIVANGSILDSTEEDWATSFDINVTSMFRLIRATLPGMLERGGGSVINISSVASSIKGVPNRCIYGATKAAIIGLTKSVAADFISRGIRCNAICPGTVATPSLDARLRATGDYAAAKAAFIQRQPMGRLGEACEVAALAVYLASDESAFTTGQCHIIDGGWTN</sequence>
<reference evidence="5" key="1">
    <citation type="journal article" date="2019" name="Int. J. Syst. Evol. Microbiol.">
        <title>The Global Catalogue of Microorganisms (GCM) 10K type strain sequencing project: providing services to taxonomists for standard genome sequencing and annotation.</title>
        <authorList>
            <consortium name="The Broad Institute Genomics Platform"/>
            <consortium name="The Broad Institute Genome Sequencing Center for Infectious Disease"/>
            <person name="Wu L."/>
            <person name="Ma J."/>
        </authorList>
    </citation>
    <scope>NUCLEOTIDE SEQUENCE [LARGE SCALE GENOMIC DNA]</scope>
    <source>
        <strain evidence="5">CGMCC 1.10759</strain>
    </source>
</reference>
<dbReference type="Proteomes" id="UP001595904">
    <property type="component" value="Unassembled WGS sequence"/>
</dbReference>
<evidence type="ECO:0000256" key="2">
    <source>
        <dbReference type="ARBA" id="ARBA00023002"/>
    </source>
</evidence>
<dbReference type="InterPro" id="IPR020904">
    <property type="entry name" value="Sc_DH/Rdtase_CS"/>
</dbReference>
<dbReference type="Gene3D" id="3.40.50.720">
    <property type="entry name" value="NAD(P)-binding Rossmann-like Domain"/>
    <property type="match status" value="1"/>
</dbReference>
<evidence type="ECO:0000256" key="3">
    <source>
        <dbReference type="ARBA" id="ARBA00023027"/>
    </source>
</evidence>
<organism evidence="4 5">
    <name type="scientific">Steroidobacter flavus</name>
    <dbReference type="NCBI Taxonomy" id="1842136"/>
    <lineage>
        <taxon>Bacteria</taxon>
        <taxon>Pseudomonadati</taxon>
        <taxon>Pseudomonadota</taxon>
        <taxon>Gammaproteobacteria</taxon>
        <taxon>Steroidobacterales</taxon>
        <taxon>Steroidobacteraceae</taxon>
        <taxon>Steroidobacter</taxon>
    </lineage>
</organism>
<proteinExistence type="inferred from homology"/>
<keyword evidence="3" id="KW-0520">NAD</keyword>
<dbReference type="RefSeq" id="WP_380603963.1">
    <property type="nucleotide sequence ID" value="NZ_JBHSDU010000015.1"/>
</dbReference>
<dbReference type="EMBL" id="JBHSDU010000015">
    <property type="protein sequence ID" value="MFC4313547.1"/>
    <property type="molecule type" value="Genomic_DNA"/>
</dbReference>
<keyword evidence="5" id="KW-1185">Reference proteome</keyword>
<evidence type="ECO:0000313" key="5">
    <source>
        <dbReference type="Proteomes" id="UP001595904"/>
    </source>
</evidence>
<dbReference type="Pfam" id="PF13561">
    <property type="entry name" value="adh_short_C2"/>
    <property type="match status" value="1"/>
</dbReference>
<dbReference type="PRINTS" id="PR00081">
    <property type="entry name" value="GDHRDH"/>
</dbReference>
<dbReference type="PROSITE" id="PS00061">
    <property type="entry name" value="ADH_SHORT"/>
    <property type="match status" value="1"/>
</dbReference>
<dbReference type="SUPFAM" id="SSF51735">
    <property type="entry name" value="NAD(P)-binding Rossmann-fold domains"/>
    <property type="match status" value="1"/>
</dbReference>
<dbReference type="PANTHER" id="PTHR43477">
    <property type="entry name" value="DIHYDROANTICAPSIN 7-DEHYDROGENASE"/>
    <property type="match status" value="1"/>
</dbReference>
<dbReference type="InterPro" id="IPR051122">
    <property type="entry name" value="SDR_DHRS6-like"/>
</dbReference>
<dbReference type="InterPro" id="IPR002347">
    <property type="entry name" value="SDR_fam"/>
</dbReference>
<evidence type="ECO:0000313" key="4">
    <source>
        <dbReference type="EMBL" id="MFC4313547.1"/>
    </source>
</evidence>
<comment type="similarity">
    <text evidence="1">Belongs to the short-chain dehydrogenases/reductases (SDR) family.</text>
</comment>
<dbReference type="CDD" id="cd05368">
    <property type="entry name" value="DHRS6_like_SDR_c"/>
    <property type="match status" value="1"/>
</dbReference>
<dbReference type="PANTHER" id="PTHR43477:SF4">
    <property type="entry name" value="DEHYDROGENASE_REDUCTASE SDR FAMILY MEMBER 6"/>
    <property type="match status" value="1"/>
</dbReference>
<gene>
    <name evidence="4" type="ORF">ACFPN2_31010</name>
</gene>
<evidence type="ECO:0000256" key="1">
    <source>
        <dbReference type="ARBA" id="ARBA00006484"/>
    </source>
</evidence>
<protein>
    <submittedName>
        <fullName evidence="4">SDR family oxidoreductase</fullName>
    </submittedName>
</protein>
<name>A0ABV8T2D9_9GAMM</name>